<proteinExistence type="inferred from homology"/>
<feature type="domain" description="CusB-like beta-barrel" evidence="4">
    <location>
        <begin position="217"/>
        <end position="285"/>
    </location>
</feature>
<dbReference type="EMBL" id="JACCCV010000001">
    <property type="protein sequence ID" value="NYF52113.1"/>
    <property type="molecule type" value="Genomic_DNA"/>
</dbReference>
<dbReference type="InterPro" id="IPR006143">
    <property type="entry name" value="RND_pump_MFP"/>
</dbReference>
<accession>A0A7Y9NMJ9</accession>
<comment type="caution">
    <text evidence="5">The sequence shown here is derived from an EMBL/GenBank/DDBJ whole genome shotgun (WGS) entry which is preliminary data.</text>
</comment>
<feature type="chain" id="PRO_5030662203" evidence="3">
    <location>
        <begin position="26"/>
        <end position="362"/>
    </location>
</feature>
<protein>
    <submittedName>
        <fullName evidence="5">RND family efflux transporter MFP subunit</fullName>
    </submittedName>
</protein>
<dbReference type="NCBIfam" id="TIGR01730">
    <property type="entry name" value="RND_mfp"/>
    <property type="match status" value="1"/>
</dbReference>
<feature type="coiled-coil region" evidence="2">
    <location>
        <begin position="92"/>
        <end position="129"/>
    </location>
</feature>
<evidence type="ECO:0000313" key="5">
    <source>
        <dbReference type="EMBL" id="NYF52113.1"/>
    </source>
</evidence>
<dbReference type="InterPro" id="IPR058792">
    <property type="entry name" value="Beta-barrel_RND_2"/>
</dbReference>
<dbReference type="Gene3D" id="2.40.420.20">
    <property type="match status" value="1"/>
</dbReference>
<evidence type="ECO:0000313" key="6">
    <source>
        <dbReference type="Proteomes" id="UP000534186"/>
    </source>
</evidence>
<evidence type="ECO:0000256" key="3">
    <source>
        <dbReference type="SAM" id="SignalP"/>
    </source>
</evidence>
<dbReference type="Pfam" id="PF25954">
    <property type="entry name" value="Beta-barrel_RND_2"/>
    <property type="match status" value="1"/>
</dbReference>
<keyword evidence="2" id="KW-0175">Coiled coil</keyword>
<dbReference type="Gene3D" id="2.40.30.170">
    <property type="match status" value="1"/>
</dbReference>
<sequence>MFIHKRICLVFPLVCCLSAFSQSLAHVEMVKVESRPSARTVPLTAELAPFLQTDIEARAPGYVEKVLVDRGSSVHKGQLLVQLSAPEINSQTAASEANLHQAEAEAAQAEAQEAAAESTSAKLQEAAKTPGAVAGNELLQAQKQRDAAQALVDSRRAAVRTAKERLQASQTMGSYLRVIAPFDGMITDRFVNPGMLIDGGHTPMFRLQQVAHLRLIVPVPETYTGSIVKGTSAVFHVPAHPGKSYSAKVARIPNALDQQSRAMMVELDVYNKDGGLAPGMYPTVDWPVGGIGENLLLVPATSVVTTTERTFVIASVNGRAHWIDVRKGPPIGDNVPVRGQIFAGQSIVKRASDEIREGAPLS</sequence>
<dbReference type="PANTHER" id="PTHR30469:SF37">
    <property type="entry name" value="RAGD PROTEIN"/>
    <property type="match status" value="1"/>
</dbReference>
<comment type="similarity">
    <text evidence="1">Belongs to the membrane fusion protein (MFP) (TC 8.A.1) family.</text>
</comment>
<dbReference type="SUPFAM" id="SSF111369">
    <property type="entry name" value="HlyD-like secretion proteins"/>
    <property type="match status" value="1"/>
</dbReference>
<reference evidence="5 6" key="1">
    <citation type="submission" date="2020-07" db="EMBL/GenBank/DDBJ databases">
        <title>Genomic Encyclopedia of Type Strains, Phase IV (KMG-V): Genome sequencing to study the core and pangenomes of soil and plant-associated prokaryotes.</title>
        <authorList>
            <person name="Whitman W."/>
        </authorList>
    </citation>
    <scope>NUCLEOTIDE SEQUENCE [LARGE SCALE GENOMIC DNA]</scope>
    <source>
        <strain evidence="5 6">M8UP30</strain>
    </source>
</reference>
<dbReference type="GO" id="GO:0015562">
    <property type="term" value="F:efflux transmembrane transporter activity"/>
    <property type="evidence" value="ECO:0007669"/>
    <property type="project" value="TreeGrafter"/>
</dbReference>
<evidence type="ECO:0000259" key="4">
    <source>
        <dbReference type="Pfam" id="PF25954"/>
    </source>
</evidence>
<dbReference type="AlphaFoldDB" id="A0A7Y9NMJ9"/>
<evidence type="ECO:0000256" key="1">
    <source>
        <dbReference type="ARBA" id="ARBA00009477"/>
    </source>
</evidence>
<dbReference type="Gene3D" id="1.10.287.470">
    <property type="entry name" value="Helix hairpin bin"/>
    <property type="match status" value="1"/>
</dbReference>
<evidence type="ECO:0000256" key="2">
    <source>
        <dbReference type="SAM" id="Coils"/>
    </source>
</evidence>
<organism evidence="5 6">
    <name type="scientific">Tunturiibacter lichenicola</name>
    <dbReference type="NCBI Taxonomy" id="2051959"/>
    <lineage>
        <taxon>Bacteria</taxon>
        <taxon>Pseudomonadati</taxon>
        <taxon>Acidobacteriota</taxon>
        <taxon>Terriglobia</taxon>
        <taxon>Terriglobales</taxon>
        <taxon>Acidobacteriaceae</taxon>
        <taxon>Tunturiibacter</taxon>
    </lineage>
</organism>
<dbReference type="PANTHER" id="PTHR30469">
    <property type="entry name" value="MULTIDRUG RESISTANCE PROTEIN MDTA"/>
    <property type="match status" value="1"/>
</dbReference>
<dbReference type="Proteomes" id="UP000534186">
    <property type="component" value="Unassembled WGS sequence"/>
</dbReference>
<dbReference type="Gene3D" id="2.40.50.100">
    <property type="match status" value="1"/>
</dbReference>
<name>A0A7Y9NMJ9_9BACT</name>
<gene>
    <name evidence="5" type="ORF">HDF12_002478</name>
</gene>
<dbReference type="GO" id="GO:1990281">
    <property type="term" value="C:efflux pump complex"/>
    <property type="evidence" value="ECO:0007669"/>
    <property type="project" value="TreeGrafter"/>
</dbReference>
<keyword evidence="3" id="KW-0732">Signal</keyword>
<feature type="signal peptide" evidence="3">
    <location>
        <begin position="1"/>
        <end position="25"/>
    </location>
</feature>